<accession>A0A0F8ZAD2</accession>
<dbReference type="AlphaFoldDB" id="A0A0F8ZAD2"/>
<evidence type="ECO:0000259" key="1">
    <source>
        <dbReference type="Pfam" id="PF01266"/>
    </source>
</evidence>
<feature type="domain" description="FAD dependent oxidoreductase" evidence="1">
    <location>
        <begin position="41"/>
        <end position="278"/>
    </location>
</feature>
<organism evidence="2">
    <name type="scientific">marine sediment metagenome</name>
    <dbReference type="NCBI Taxonomy" id="412755"/>
    <lineage>
        <taxon>unclassified sequences</taxon>
        <taxon>metagenomes</taxon>
        <taxon>ecological metagenomes</taxon>
    </lineage>
</organism>
<dbReference type="Pfam" id="PF01266">
    <property type="entry name" value="DAO"/>
    <property type="match status" value="1"/>
</dbReference>
<dbReference type="Gene3D" id="3.50.50.60">
    <property type="entry name" value="FAD/NAD(P)-binding domain"/>
    <property type="match status" value="2"/>
</dbReference>
<gene>
    <name evidence="2" type="ORF">LCGC14_2720240</name>
</gene>
<name>A0A0F8ZAD2_9ZZZZ</name>
<dbReference type="PANTHER" id="PTHR13847">
    <property type="entry name" value="SARCOSINE DEHYDROGENASE-RELATED"/>
    <property type="match status" value="1"/>
</dbReference>
<dbReference type="EMBL" id="LAZR01048973">
    <property type="protein sequence ID" value="KKK90713.1"/>
    <property type="molecule type" value="Genomic_DNA"/>
</dbReference>
<dbReference type="InterPro" id="IPR036188">
    <property type="entry name" value="FAD/NAD-bd_sf"/>
</dbReference>
<proteinExistence type="predicted"/>
<dbReference type="PANTHER" id="PTHR13847:SF281">
    <property type="entry name" value="FAD DEPENDENT OXIDOREDUCTASE DOMAIN-CONTAINING PROTEIN"/>
    <property type="match status" value="1"/>
</dbReference>
<dbReference type="InterPro" id="IPR006076">
    <property type="entry name" value="FAD-dep_OxRdtase"/>
</dbReference>
<sequence>MGAAAMTEGGIFAEGFKTTPYWWEAAPLDDTAADALPAQADAVVIGAGYTGLHAALQIARGGRHVVLLEAGALGQGCSTRNGGQISTSVKPGLPELTRRHGAEMARAILADGHGSRAFIQDFVTREGIACDFRVCGRFFGAHSPKAYAALRKAAETQPEGFEVPITMVPRDAQGDEIGSSLYHGGAVFHDHASIDPGRYHAGLLALVRRTGVGLHPHTAATGLSSDGSGVTVTTARGQVRARDVVLATNGYSGALSPWHRRRIIPVGSYIIATEPLPPALMD</sequence>
<protein>
    <recommendedName>
        <fullName evidence="1">FAD dependent oxidoreductase domain-containing protein</fullName>
    </recommendedName>
</protein>
<evidence type="ECO:0000313" key="2">
    <source>
        <dbReference type="EMBL" id="KKK90713.1"/>
    </source>
</evidence>
<dbReference type="SUPFAM" id="SSF51905">
    <property type="entry name" value="FAD/NAD(P)-binding domain"/>
    <property type="match status" value="1"/>
</dbReference>
<feature type="non-terminal residue" evidence="2">
    <location>
        <position position="282"/>
    </location>
</feature>
<comment type="caution">
    <text evidence="2">The sequence shown here is derived from an EMBL/GenBank/DDBJ whole genome shotgun (WGS) entry which is preliminary data.</text>
</comment>
<reference evidence="2" key="1">
    <citation type="journal article" date="2015" name="Nature">
        <title>Complex archaea that bridge the gap between prokaryotes and eukaryotes.</title>
        <authorList>
            <person name="Spang A."/>
            <person name="Saw J.H."/>
            <person name="Jorgensen S.L."/>
            <person name="Zaremba-Niedzwiedzka K."/>
            <person name="Martijn J."/>
            <person name="Lind A.E."/>
            <person name="van Eijk R."/>
            <person name="Schleper C."/>
            <person name="Guy L."/>
            <person name="Ettema T.J."/>
        </authorList>
    </citation>
    <scope>NUCLEOTIDE SEQUENCE</scope>
</reference>
<dbReference type="GO" id="GO:0005737">
    <property type="term" value="C:cytoplasm"/>
    <property type="evidence" value="ECO:0007669"/>
    <property type="project" value="TreeGrafter"/>
</dbReference>